<accession>A0A7L4UQN6</accession>
<dbReference type="AlphaFoldDB" id="A0A7L4UQN6"/>
<evidence type="ECO:0000313" key="5">
    <source>
        <dbReference type="Proteomes" id="UP000251835"/>
    </source>
</evidence>
<feature type="transmembrane region" description="Helical" evidence="2">
    <location>
        <begin position="237"/>
        <end position="265"/>
    </location>
</feature>
<reference evidence="4 5" key="1">
    <citation type="submission" date="2018-05" db="EMBL/GenBank/DDBJ databases">
        <title>Genomic Encyclopedia of Type Strains, Phase IV (KMG-IV): sequencing the most valuable type-strain genomes for metagenomic binning, comparative biology and taxonomic classification.</title>
        <authorList>
            <person name="Goeker M."/>
        </authorList>
    </citation>
    <scope>NUCLEOTIDE SEQUENCE [LARGE SCALE GENOMIC DNA]</scope>
    <source>
        <strain evidence="4 5">DSM 28579</strain>
    </source>
</reference>
<keyword evidence="1" id="KW-0175">Coiled coil</keyword>
<keyword evidence="2" id="KW-0472">Membrane</keyword>
<dbReference type="EMBL" id="QENZ01000003">
    <property type="protein sequence ID" value="PVX52088.1"/>
    <property type="molecule type" value="Genomic_DNA"/>
</dbReference>
<dbReference type="RefSeq" id="WP_116495647.1">
    <property type="nucleotide sequence ID" value="NZ_QENZ01000003.1"/>
</dbReference>
<keyword evidence="2" id="KW-0812">Transmembrane</keyword>
<feature type="coiled-coil region" evidence="1">
    <location>
        <begin position="150"/>
        <end position="200"/>
    </location>
</feature>
<dbReference type="OrthoDB" id="5381491at2"/>
<keyword evidence="5" id="KW-1185">Reference proteome</keyword>
<proteinExistence type="predicted"/>
<evidence type="ECO:0000313" key="4">
    <source>
        <dbReference type="EMBL" id="PVX52088.1"/>
    </source>
</evidence>
<dbReference type="InterPro" id="IPR025645">
    <property type="entry name" value="DUF4349"/>
</dbReference>
<dbReference type="Proteomes" id="UP000251835">
    <property type="component" value="Unassembled WGS sequence"/>
</dbReference>
<gene>
    <name evidence="4" type="ORF">C7377_0386</name>
</gene>
<feature type="domain" description="DUF4349" evidence="3">
    <location>
        <begin position="57"/>
        <end position="265"/>
    </location>
</feature>
<evidence type="ECO:0000259" key="3">
    <source>
        <dbReference type="Pfam" id="PF14257"/>
    </source>
</evidence>
<keyword evidence="2" id="KW-1133">Transmembrane helix</keyword>
<evidence type="ECO:0000256" key="1">
    <source>
        <dbReference type="SAM" id="Coils"/>
    </source>
</evidence>
<dbReference type="Pfam" id="PF14257">
    <property type="entry name" value="DUF4349"/>
    <property type="match status" value="1"/>
</dbReference>
<evidence type="ECO:0000256" key="2">
    <source>
        <dbReference type="SAM" id="Phobius"/>
    </source>
</evidence>
<comment type="caution">
    <text evidence="4">The sequence shown here is derived from an EMBL/GenBank/DDBJ whole genome shotgun (WGS) entry which is preliminary data.</text>
</comment>
<sequence length="279" mass="32851">MKPIILSFLVSCLAMCSNPKSEFISVEDKEVYETSVAEADQSYPESSVDAEVQPSNQKLIKNGDLYLETDALDNTKSHLDSLVKKFDGYSSNEDFKDTDYQSSLNYTVRIPSATFDNFLRSLDKIEATVVRKQINTQDVTAKFVDLEMRLANKERYLERYKELLNRANSIKDILEIENHIRTIEEELESTKGQLKYLSSQVNYSTLNIHITQDKNYQYTPKRDSFVKRLFNSISKGWYVFVEFLLAIIVLWPFWIVLIVFLYFLIRHNRRRRRKRVQNY</sequence>
<organism evidence="4 5">
    <name type="scientific">Balneicella halophila</name>
    <dbReference type="NCBI Taxonomy" id="1537566"/>
    <lineage>
        <taxon>Bacteria</taxon>
        <taxon>Pseudomonadati</taxon>
        <taxon>Bacteroidota</taxon>
        <taxon>Bacteroidia</taxon>
        <taxon>Bacteroidales</taxon>
        <taxon>Balneicellaceae</taxon>
        <taxon>Balneicella</taxon>
    </lineage>
</organism>
<protein>
    <submittedName>
        <fullName evidence="4">Uncharacterized protein DUF4349</fullName>
    </submittedName>
</protein>
<name>A0A7L4UQN6_BALHA</name>